<keyword evidence="4 7" id="KW-0133">Cell shape</keyword>
<keyword evidence="3" id="KW-0808">Transferase</keyword>
<evidence type="ECO:0000256" key="4">
    <source>
        <dbReference type="ARBA" id="ARBA00022960"/>
    </source>
</evidence>
<feature type="active site" description="Proton donor/acceptor" evidence="7">
    <location>
        <position position="139"/>
    </location>
</feature>
<evidence type="ECO:0000256" key="1">
    <source>
        <dbReference type="ARBA" id="ARBA00004752"/>
    </source>
</evidence>
<comment type="caution">
    <text evidence="9">The sequence shown here is derived from an EMBL/GenBank/DDBJ whole genome shotgun (WGS) entry which is preliminary data.</text>
</comment>
<dbReference type="InterPro" id="IPR005490">
    <property type="entry name" value="LD_TPept_cat_dom"/>
</dbReference>
<evidence type="ECO:0000313" key="9">
    <source>
        <dbReference type="EMBL" id="MEM0543161.1"/>
    </source>
</evidence>
<dbReference type="PANTHER" id="PTHR36699:SF1">
    <property type="entry name" value="L,D-TRANSPEPTIDASE YAFK-RELATED"/>
    <property type="match status" value="1"/>
</dbReference>
<protein>
    <submittedName>
        <fullName evidence="9">L,D-transpeptidase family protein</fullName>
    </submittedName>
</protein>
<dbReference type="Pfam" id="PF03734">
    <property type="entry name" value="YkuD"/>
    <property type="match status" value="1"/>
</dbReference>
<dbReference type="PROSITE" id="PS52029">
    <property type="entry name" value="LD_TPASE"/>
    <property type="match status" value="1"/>
</dbReference>
<dbReference type="InterPro" id="IPR038063">
    <property type="entry name" value="Transpep_catalytic_dom"/>
</dbReference>
<keyword evidence="10" id="KW-1185">Reference proteome</keyword>
<evidence type="ECO:0000313" key="10">
    <source>
        <dbReference type="Proteomes" id="UP001460072"/>
    </source>
</evidence>
<name>A0ABU9N6U5_9FLAO</name>
<evidence type="ECO:0000259" key="8">
    <source>
        <dbReference type="PROSITE" id="PS52029"/>
    </source>
</evidence>
<feature type="domain" description="L,D-TPase catalytic" evidence="8">
    <location>
        <begin position="42"/>
        <end position="175"/>
    </location>
</feature>
<dbReference type="Proteomes" id="UP001460072">
    <property type="component" value="Unassembled WGS sequence"/>
</dbReference>
<evidence type="ECO:0000256" key="3">
    <source>
        <dbReference type="ARBA" id="ARBA00022679"/>
    </source>
</evidence>
<evidence type="ECO:0000256" key="5">
    <source>
        <dbReference type="ARBA" id="ARBA00022984"/>
    </source>
</evidence>
<comment type="similarity">
    <text evidence="2">Belongs to the YkuD family.</text>
</comment>
<comment type="pathway">
    <text evidence="1 7">Cell wall biogenesis; peptidoglycan biosynthesis.</text>
</comment>
<evidence type="ECO:0000256" key="2">
    <source>
        <dbReference type="ARBA" id="ARBA00005992"/>
    </source>
</evidence>
<proteinExistence type="inferred from homology"/>
<dbReference type="SUPFAM" id="SSF141523">
    <property type="entry name" value="L,D-transpeptidase catalytic domain-like"/>
    <property type="match status" value="1"/>
</dbReference>
<feature type="active site" description="Nucleophile" evidence="7">
    <location>
        <position position="147"/>
    </location>
</feature>
<evidence type="ECO:0000256" key="6">
    <source>
        <dbReference type="ARBA" id="ARBA00023316"/>
    </source>
</evidence>
<accession>A0ABU9N6U5</accession>
<evidence type="ECO:0000256" key="7">
    <source>
        <dbReference type="PROSITE-ProRule" id="PRU01373"/>
    </source>
</evidence>
<gene>
    <name evidence="9" type="ORF">WFZ85_11090</name>
</gene>
<reference evidence="9 10" key="1">
    <citation type="submission" date="2024-03" db="EMBL/GenBank/DDBJ databases">
        <title>Two novel species of the genus Flavobacterium exhibiting potentially degradation of complex polysaccharides.</title>
        <authorList>
            <person name="Lian X."/>
        </authorList>
    </citation>
    <scope>NUCLEOTIDE SEQUENCE [LARGE SCALE GENOMIC DNA]</scope>
    <source>
        <strain evidence="10">j3</strain>
    </source>
</reference>
<keyword evidence="5 7" id="KW-0573">Peptidoglycan synthesis</keyword>
<dbReference type="EMBL" id="JBCGDO010000015">
    <property type="protein sequence ID" value="MEM0543161.1"/>
    <property type="molecule type" value="Genomic_DNA"/>
</dbReference>
<sequence length="210" mass="24257">MFFNLKEKQTIETVLKKYSSKVKVSLKNNFEINSITFDHFEMAILAFKKEQVVELYVRKNETDNWKLLKKYPFTAFSGTMGPKLKNGDKQIPEGIYKMEYLNPNSSYHLSIKVNYPNTFDKEKANLEQRTDLGGDIMIHGKSVTIGCIPVGDDTIEEIFVLASKAKNVNFPIIIAPHDFRTNKLFPQIETISWEKELYTSISKELANFKI</sequence>
<dbReference type="CDD" id="cd16913">
    <property type="entry name" value="YkuD_like"/>
    <property type="match status" value="1"/>
</dbReference>
<dbReference type="PANTHER" id="PTHR36699">
    <property type="entry name" value="LD-TRANSPEPTIDASE"/>
    <property type="match status" value="1"/>
</dbReference>
<organism evidence="9 10">
    <name type="scientific">Flavobacterium aureirubrum</name>
    <dbReference type="NCBI Taxonomy" id="3133147"/>
    <lineage>
        <taxon>Bacteria</taxon>
        <taxon>Pseudomonadati</taxon>
        <taxon>Bacteroidota</taxon>
        <taxon>Flavobacteriia</taxon>
        <taxon>Flavobacteriales</taxon>
        <taxon>Flavobacteriaceae</taxon>
        <taxon>Flavobacterium</taxon>
    </lineage>
</organism>
<keyword evidence="6 7" id="KW-0961">Cell wall biogenesis/degradation</keyword>